<dbReference type="GO" id="GO:0005813">
    <property type="term" value="C:centrosome"/>
    <property type="evidence" value="ECO:0007669"/>
    <property type="project" value="TreeGrafter"/>
</dbReference>
<proteinExistence type="predicted"/>
<dbReference type="InterPro" id="IPR005314">
    <property type="entry name" value="Peptidase_C50"/>
</dbReference>
<evidence type="ECO:0000256" key="4">
    <source>
        <dbReference type="ARBA" id="ARBA00022829"/>
    </source>
</evidence>
<gene>
    <name evidence="6" type="ORF">A3Q56_01882</name>
</gene>
<dbReference type="EMBL" id="LWCA01000167">
    <property type="protein sequence ID" value="OAF70269.1"/>
    <property type="molecule type" value="Genomic_DNA"/>
</dbReference>
<dbReference type="GO" id="GO:0006508">
    <property type="term" value="P:proteolysis"/>
    <property type="evidence" value="ECO:0007669"/>
    <property type="project" value="InterPro"/>
</dbReference>
<dbReference type="OrthoDB" id="10255632at2759"/>
<dbReference type="EC" id="3.4.22.49" evidence="2"/>
<dbReference type="AlphaFoldDB" id="A0A177B7J8"/>
<protein>
    <recommendedName>
        <fullName evidence="2">separase</fullName>
        <ecNumber evidence="2">3.4.22.49</ecNumber>
    </recommendedName>
</protein>
<dbReference type="PROSITE" id="PS51700">
    <property type="entry name" value="SEPARIN"/>
    <property type="match status" value="1"/>
</dbReference>
<dbReference type="PANTHER" id="PTHR12792:SF0">
    <property type="entry name" value="SEPARIN"/>
    <property type="match status" value="1"/>
</dbReference>
<reference evidence="6 7" key="1">
    <citation type="submission" date="2016-04" db="EMBL/GenBank/DDBJ databases">
        <title>The genome of Intoshia linei affirms orthonectids as highly simplified spiralians.</title>
        <authorList>
            <person name="Mikhailov K.V."/>
            <person name="Slusarev G.S."/>
            <person name="Nikitin M.A."/>
            <person name="Logacheva M.D."/>
            <person name="Penin A."/>
            <person name="Aleoshin V."/>
            <person name="Panchin Y.V."/>
        </authorList>
    </citation>
    <scope>NUCLEOTIDE SEQUENCE [LARGE SCALE GENOMIC DNA]</scope>
    <source>
        <strain evidence="6">Intl2013</strain>
        <tissue evidence="6">Whole animal</tissue>
    </source>
</reference>
<keyword evidence="4" id="KW-0159">Chromosome partition</keyword>
<feature type="domain" description="Peptidase C50" evidence="5">
    <location>
        <begin position="316"/>
        <end position="411"/>
    </location>
</feature>
<evidence type="ECO:0000256" key="2">
    <source>
        <dbReference type="ARBA" id="ARBA00012489"/>
    </source>
</evidence>
<comment type="caution">
    <text evidence="6">The sequence shown here is derived from an EMBL/GenBank/DDBJ whole genome shotgun (WGS) entry which is preliminary data.</text>
</comment>
<keyword evidence="7" id="KW-1185">Reference proteome</keyword>
<comment type="catalytic activity">
    <reaction evidence="1">
        <text>All bonds known to be hydrolyzed by this endopeptidase have arginine in P1 and an acidic residue in P4. P6 is often occupied by an acidic residue or by a hydroxy-amino-acid residue, the phosphorylation of which enhances cleavage.</text>
        <dbReference type="EC" id="3.4.22.49"/>
    </reaction>
</comment>
<dbReference type="GO" id="GO:0005634">
    <property type="term" value="C:nucleus"/>
    <property type="evidence" value="ECO:0007669"/>
    <property type="project" value="InterPro"/>
</dbReference>
<dbReference type="Pfam" id="PF14051">
    <property type="entry name" value="DPF1-3_N"/>
    <property type="match status" value="1"/>
</dbReference>
<dbReference type="InterPro" id="IPR025750">
    <property type="entry name" value="DPF1-3_N"/>
</dbReference>
<dbReference type="Proteomes" id="UP000078046">
    <property type="component" value="Unassembled WGS sequence"/>
</dbReference>
<dbReference type="PANTHER" id="PTHR12792">
    <property type="entry name" value="EXTRA SPINDLE POLES 1-RELATED"/>
    <property type="match status" value="1"/>
</dbReference>
<evidence type="ECO:0000313" key="7">
    <source>
        <dbReference type="Proteomes" id="UP000078046"/>
    </source>
</evidence>
<evidence type="ECO:0000313" key="6">
    <source>
        <dbReference type="EMBL" id="OAF70269.1"/>
    </source>
</evidence>
<dbReference type="GO" id="GO:0005737">
    <property type="term" value="C:cytoplasm"/>
    <property type="evidence" value="ECO:0007669"/>
    <property type="project" value="TreeGrafter"/>
</dbReference>
<evidence type="ECO:0000256" key="1">
    <source>
        <dbReference type="ARBA" id="ARBA00000451"/>
    </source>
</evidence>
<sequence length="504" mass="58977">MVKKVENSLYEQSIESAANYNKTLKKKRNSRIPYLDIQTNIFQSPCDLYNGYKHRRPGRFFGQIYTYPQNRWKYPLPTISNDKTSEEKFIVSENDSKSMDKWSENSSISKNEEKCSSDYYYDKKRNKRIEDHNDQFQDIMNNNVESLRISNRKEWWKERKNLDSKFKKFLNTLEEELFGPFRIFLLCFNNNLKNEHDILCDKYNVTNDYEKKIVLIILQGAKYLRHCEVVYLLKNLLSLNCKFSEMASYMLTISTVNKPIQCIYVIDKDLQQFPLESLPVNIESNQSITRMPSLMSIVYLVKIQEMDSLMVNGANVDNAYYILNPDLTLPKSQERFKKSFEDVYKWTGTIGKTPTASHLIRVLKDYHLFWYFGHNDGSKYLPSRNLEISKCKSLVFLVGCNSGRLRAKGYLDSQGYIHSYILAGCPSAMAMLWTVTDASIDNYMELFIKKWCFNNDTKSNENENILLKPVNMAQSMTLCRKYCNLTSLIGAAPVIYGLHVNKIE</sequence>
<dbReference type="Pfam" id="PF03568">
    <property type="entry name" value="Separin_C"/>
    <property type="match status" value="2"/>
</dbReference>
<keyword evidence="3" id="KW-0378">Hydrolase</keyword>
<organism evidence="6 7">
    <name type="scientific">Intoshia linei</name>
    <dbReference type="NCBI Taxonomy" id="1819745"/>
    <lineage>
        <taxon>Eukaryota</taxon>
        <taxon>Metazoa</taxon>
        <taxon>Spiralia</taxon>
        <taxon>Lophotrochozoa</taxon>
        <taxon>Mesozoa</taxon>
        <taxon>Orthonectida</taxon>
        <taxon>Rhopaluridae</taxon>
        <taxon>Intoshia</taxon>
    </lineage>
</organism>
<name>A0A177B7J8_9BILA</name>
<evidence type="ECO:0000256" key="3">
    <source>
        <dbReference type="ARBA" id="ARBA00022801"/>
    </source>
</evidence>
<evidence type="ECO:0000259" key="5">
    <source>
        <dbReference type="PROSITE" id="PS51700"/>
    </source>
</evidence>
<dbReference type="InterPro" id="IPR030397">
    <property type="entry name" value="SEPARIN_core_dom"/>
</dbReference>
<dbReference type="GO" id="GO:0051307">
    <property type="term" value="P:meiotic chromosome separation"/>
    <property type="evidence" value="ECO:0007669"/>
    <property type="project" value="TreeGrafter"/>
</dbReference>
<accession>A0A177B7J8</accession>
<dbReference type="GO" id="GO:0072686">
    <property type="term" value="C:mitotic spindle"/>
    <property type="evidence" value="ECO:0007669"/>
    <property type="project" value="TreeGrafter"/>
</dbReference>
<dbReference type="GO" id="GO:0004197">
    <property type="term" value="F:cysteine-type endopeptidase activity"/>
    <property type="evidence" value="ECO:0007669"/>
    <property type="project" value="InterPro"/>
</dbReference>